<feature type="non-terminal residue" evidence="6">
    <location>
        <position position="1"/>
    </location>
</feature>
<dbReference type="GO" id="GO:0005739">
    <property type="term" value="C:mitochondrion"/>
    <property type="evidence" value="ECO:0007669"/>
    <property type="project" value="EnsemblFungi"/>
</dbReference>
<evidence type="ECO:0000313" key="6">
    <source>
        <dbReference type="EMBL" id="ODV62297.1"/>
    </source>
</evidence>
<evidence type="ECO:0000256" key="4">
    <source>
        <dbReference type="ARBA" id="ARBA00015925"/>
    </source>
</evidence>
<dbReference type="GO" id="GO:0017118">
    <property type="term" value="F:lipoyltransferase activity"/>
    <property type="evidence" value="ECO:0007669"/>
    <property type="project" value="TreeGrafter"/>
</dbReference>
<comment type="pathway">
    <text evidence="2">Protein modification; protein lipoylation via exogenous pathway; protein N(6)-(lipoyl)lysine from lipoate: step 2/2.</text>
</comment>
<accession>A0A1D2VL76</accession>
<dbReference type="InterPro" id="IPR004562">
    <property type="entry name" value="LipoylTrfase_LipoateP_Ligase"/>
</dbReference>
<feature type="non-terminal residue" evidence="6">
    <location>
        <position position="366"/>
    </location>
</feature>
<name>A0A1D2VL76_9ASCO</name>
<gene>
    <name evidence="6" type="ORF">ASCRUDRAFT_20884</name>
</gene>
<dbReference type="Pfam" id="PF21948">
    <property type="entry name" value="LplA-B_cat"/>
    <property type="match status" value="1"/>
</dbReference>
<comment type="similarity">
    <text evidence="3">Belongs to the LplA family.</text>
</comment>
<dbReference type="UniPathway" id="UPA00537">
    <property type="reaction ID" value="UER00595"/>
</dbReference>
<evidence type="ECO:0000256" key="3">
    <source>
        <dbReference type="ARBA" id="ARBA00008242"/>
    </source>
</evidence>
<evidence type="ECO:0000256" key="2">
    <source>
        <dbReference type="ARBA" id="ARBA00005085"/>
    </source>
</evidence>
<dbReference type="Gene3D" id="3.30.930.10">
    <property type="entry name" value="Bira Bifunctional Protein, Domain 2"/>
    <property type="match status" value="1"/>
</dbReference>
<dbReference type="Proteomes" id="UP000095038">
    <property type="component" value="Unassembled WGS sequence"/>
</dbReference>
<dbReference type="CDD" id="cd16443">
    <property type="entry name" value="LplA"/>
    <property type="match status" value="1"/>
</dbReference>
<keyword evidence="7" id="KW-1185">Reference proteome</keyword>
<reference evidence="7" key="1">
    <citation type="submission" date="2016-05" db="EMBL/GenBank/DDBJ databases">
        <title>Comparative genomics of biotechnologically important yeasts.</title>
        <authorList>
            <consortium name="DOE Joint Genome Institute"/>
            <person name="Riley R."/>
            <person name="Haridas S."/>
            <person name="Wolfe K.H."/>
            <person name="Lopes M.R."/>
            <person name="Hittinger C.T."/>
            <person name="Goker M."/>
            <person name="Salamov A."/>
            <person name="Wisecaver J."/>
            <person name="Long T.M."/>
            <person name="Aerts A.L."/>
            <person name="Barry K."/>
            <person name="Choi C."/>
            <person name="Clum A."/>
            <person name="Coughlan A.Y."/>
            <person name="Deshpande S."/>
            <person name="Douglass A.P."/>
            <person name="Hanson S.J."/>
            <person name="Klenk H.-P."/>
            <person name="Labutti K."/>
            <person name="Lapidus A."/>
            <person name="Lindquist E."/>
            <person name="Lipzen A."/>
            <person name="Meier-Kolthoff J.P."/>
            <person name="Ohm R.A."/>
            <person name="Otillar R.P."/>
            <person name="Pangilinan J."/>
            <person name="Peng Y."/>
            <person name="Rokas A."/>
            <person name="Rosa C.A."/>
            <person name="Scheuner C."/>
            <person name="Sibirny A.A."/>
            <person name="Slot J.C."/>
            <person name="Stielow J.B."/>
            <person name="Sun H."/>
            <person name="Kurtzman C.P."/>
            <person name="Blackwell M."/>
            <person name="Grigoriev I.V."/>
            <person name="Jeffries T.W."/>
        </authorList>
    </citation>
    <scope>NUCLEOTIDE SEQUENCE [LARGE SCALE GENOMIC DNA]</scope>
    <source>
        <strain evidence="7">DSM 1968</strain>
    </source>
</reference>
<dbReference type="InterPro" id="IPR004143">
    <property type="entry name" value="BPL_LPL_catalytic"/>
</dbReference>
<dbReference type="InParanoid" id="A0A1D2VL76"/>
<dbReference type="PANTHER" id="PTHR12561">
    <property type="entry name" value="LIPOATE-PROTEIN LIGASE"/>
    <property type="match status" value="1"/>
</dbReference>
<dbReference type="RefSeq" id="XP_020048604.1">
    <property type="nucleotide sequence ID" value="XM_020189657.2"/>
</dbReference>
<sequence length="366" mass="42366">LSDLVKQSGPHVFISKLHNPYLNLALEDYIFNNMPIKDYHNKDNNKNNTGDGKNLQSFKNQRLVFYINQPCIVFGKNQNGWKEMNYPLVKRMGFPTLRRKSGGGCVVHDKGNVNFSFITSKNKFDRKFFSNVIIKEVNGFFGEKRIDLNERGDIIEFDTQKKISGSAYKVSRGRCYHHGTMLLNSELPIIRQLLKRDERKLGKIENGSSIESVRSSIGNLKMDKEVFMDIVIQGFKKKIGNGNKDFKINISYIEEKHLNSEIKKSSEELKNWEWNFGSTPKFKHYLYNEEFKFKLILEVEKGHLKGIDIKFDNDENIQQNERVIESMNQIGINLDHKIRYTGSEISGFILNDKISDWVGSCIDGSL</sequence>
<comment type="function">
    <text evidence="1">Catalyzes both the ATP-dependent activation of exogenously supplied lipoate to lipoyl-AMP and the transfer of the activated lipoyl onto the lipoyl domains of lipoate-dependent enzymes.</text>
</comment>
<evidence type="ECO:0000313" key="7">
    <source>
        <dbReference type="Proteomes" id="UP000095038"/>
    </source>
</evidence>
<dbReference type="GO" id="GO:0009249">
    <property type="term" value="P:protein lipoylation"/>
    <property type="evidence" value="ECO:0007669"/>
    <property type="project" value="EnsemblFungi"/>
</dbReference>
<proteinExistence type="inferred from homology"/>
<dbReference type="FunCoup" id="A0A1D2VL76">
    <property type="interactions" value="260"/>
</dbReference>
<dbReference type="NCBIfam" id="TIGR00545">
    <property type="entry name" value="lipoyltrans"/>
    <property type="match status" value="1"/>
</dbReference>
<keyword evidence="6" id="KW-0436">Ligase</keyword>
<dbReference type="AlphaFoldDB" id="A0A1D2VL76"/>
<evidence type="ECO:0000256" key="1">
    <source>
        <dbReference type="ARBA" id="ARBA00003253"/>
    </source>
</evidence>
<dbReference type="EMBL" id="KV454477">
    <property type="protein sequence ID" value="ODV62297.1"/>
    <property type="molecule type" value="Genomic_DNA"/>
</dbReference>
<dbReference type="GO" id="GO:0016874">
    <property type="term" value="F:ligase activity"/>
    <property type="evidence" value="ECO:0007669"/>
    <property type="project" value="UniProtKB-KW"/>
</dbReference>
<dbReference type="STRING" id="1344418.A0A1D2VL76"/>
<dbReference type="SUPFAM" id="SSF55681">
    <property type="entry name" value="Class II aaRS and biotin synthetases"/>
    <property type="match status" value="1"/>
</dbReference>
<dbReference type="GeneID" id="30963293"/>
<protein>
    <recommendedName>
        <fullName evidence="4">Putative lipoate-protein ligase A</fullName>
    </recommendedName>
</protein>
<dbReference type="PANTHER" id="PTHR12561:SF3">
    <property type="entry name" value="LIPOYLTRANSFERASE 1, MITOCHONDRIAL"/>
    <property type="match status" value="1"/>
</dbReference>
<feature type="domain" description="BPL/LPL catalytic" evidence="5">
    <location>
        <begin position="57"/>
        <end position="243"/>
    </location>
</feature>
<evidence type="ECO:0000259" key="5">
    <source>
        <dbReference type="PROSITE" id="PS51733"/>
    </source>
</evidence>
<dbReference type="PROSITE" id="PS51733">
    <property type="entry name" value="BPL_LPL_CATALYTIC"/>
    <property type="match status" value="1"/>
</dbReference>
<dbReference type="InterPro" id="IPR045864">
    <property type="entry name" value="aa-tRNA-synth_II/BPL/LPL"/>
</dbReference>
<organism evidence="6 7">
    <name type="scientific">Ascoidea rubescens DSM 1968</name>
    <dbReference type="NCBI Taxonomy" id="1344418"/>
    <lineage>
        <taxon>Eukaryota</taxon>
        <taxon>Fungi</taxon>
        <taxon>Dikarya</taxon>
        <taxon>Ascomycota</taxon>
        <taxon>Saccharomycotina</taxon>
        <taxon>Saccharomycetes</taxon>
        <taxon>Ascoideaceae</taxon>
        <taxon>Ascoidea</taxon>
    </lineage>
</organism>
<dbReference type="OrthoDB" id="201621at2759"/>
<keyword evidence="6" id="KW-0808">Transferase</keyword>